<dbReference type="NCBIfam" id="TIGR00254">
    <property type="entry name" value="GGDEF"/>
    <property type="match status" value="1"/>
</dbReference>
<dbReference type="PROSITE" id="PS50887">
    <property type="entry name" value="GGDEF"/>
    <property type="match status" value="1"/>
</dbReference>
<dbReference type="InterPro" id="IPR043128">
    <property type="entry name" value="Rev_trsase/Diguanyl_cyclase"/>
</dbReference>
<protein>
    <submittedName>
        <fullName evidence="3">Diguanylate cyclase (GGDEF) domain-containing protein</fullName>
    </submittedName>
</protein>
<keyword evidence="4" id="KW-1185">Reference proteome</keyword>
<organism evidence="3 4">
    <name type="scientific">Bacillus smithii 7_3_47FAA</name>
    <dbReference type="NCBI Taxonomy" id="665952"/>
    <lineage>
        <taxon>Bacteria</taxon>
        <taxon>Bacillati</taxon>
        <taxon>Bacillota</taxon>
        <taxon>Bacilli</taxon>
        <taxon>Bacillales</taxon>
        <taxon>Bacillaceae</taxon>
        <taxon>Bacillus</taxon>
    </lineage>
</organism>
<dbReference type="AlphaFoldDB" id="G9QIL6"/>
<evidence type="ECO:0000259" key="2">
    <source>
        <dbReference type="PROSITE" id="PS50887"/>
    </source>
</evidence>
<dbReference type="PATRIC" id="fig|665952.3.peg.809"/>
<dbReference type="Gene3D" id="3.30.70.270">
    <property type="match status" value="1"/>
</dbReference>
<dbReference type="EMBL" id="ACWF01000040">
    <property type="protein sequence ID" value="EHL79002.1"/>
    <property type="molecule type" value="Genomic_DNA"/>
</dbReference>
<dbReference type="InterPro" id="IPR029787">
    <property type="entry name" value="Nucleotide_cyclase"/>
</dbReference>
<dbReference type="PANTHER" id="PTHR45138">
    <property type="entry name" value="REGULATORY COMPONENTS OF SENSORY TRANSDUCTION SYSTEM"/>
    <property type="match status" value="1"/>
</dbReference>
<dbReference type="PANTHER" id="PTHR45138:SF9">
    <property type="entry name" value="DIGUANYLATE CYCLASE DGCM-RELATED"/>
    <property type="match status" value="1"/>
</dbReference>
<keyword evidence="1" id="KW-0812">Transmembrane</keyword>
<reference evidence="3 4" key="1">
    <citation type="submission" date="2011-09" db="EMBL/GenBank/DDBJ databases">
        <title>The Genome Sequence of Bacillus smithii 7_3_47FAA.</title>
        <authorList>
            <consortium name="The Broad Institute Genome Sequencing Platform"/>
            <person name="Earl A."/>
            <person name="Ward D."/>
            <person name="Feldgarden M."/>
            <person name="Gevers D."/>
            <person name="Daigneault M."/>
            <person name="Strauss J."/>
            <person name="Allen-Vercoe E."/>
            <person name="Young S.K."/>
            <person name="Zeng Q."/>
            <person name="Gargeya S."/>
            <person name="Fitzgerald M."/>
            <person name="Haas B."/>
            <person name="Abouelleil A."/>
            <person name="Alvarado L."/>
            <person name="Arachchi H.M."/>
            <person name="Berlin A."/>
            <person name="Brown A."/>
            <person name="Chapman S.B."/>
            <person name="Chen Z."/>
            <person name="Dunbar C."/>
            <person name="Freedman E."/>
            <person name="Gearin G."/>
            <person name="Goldberg J."/>
            <person name="Griggs A."/>
            <person name="Gujja S."/>
            <person name="Heiman D."/>
            <person name="Howarth C."/>
            <person name="Larson L."/>
            <person name="Lui A."/>
            <person name="MacDonald P.J.P."/>
            <person name="Montmayeur A."/>
            <person name="Murphy C."/>
            <person name="Neiman D."/>
            <person name="Pearson M."/>
            <person name="Priest M."/>
            <person name="Roberts A."/>
            <person name="Saif S."/>
            <person name="Shea T."/>
            <person name="Shenoy N."/>
            <person name="Sisk P."/>
            <person name="Stolte C."/>
            <person name="Sykes S."/>
            <person name="Wortman J."/>
            <person name="Nusbaum C."/>
            <person name="Birren B."/>
        </authorList>
    </citation>
    <scope>NUCLEOTIDE SEQUENCE [LARGE SCALE GENOMIC DNA]</scope>
    <source>
        <strain evidence="3 4">7_3_47FAA</strain>
    </source>
</reference>
<sequence length="216" mass="25024">MLYKFKGRIVASSLVLLLLIFIRTAVWMKIGRVPHLIPIPGIIALIIAWLLGRKYDETFFLSMKDPLTGLNNRRYVHFIFPKFIKTAQRKKKKLVVFVYDVDEFKQINDHYGHEYGDQILLSVSKVLESDITKHDVIARWGGDEFLGLSLFSDLHEIKAKIDSLQSKLKELAKSFEKKISVSVGYAVYGEDGKRLHDLIEKADQNMYRNKHSRKTV</sequence>
<dbReference type="Pfam" id="PF00990">
    <property type="entry name" value="GGDEF"/>
    <property type="match status" value="1"/>
</dbReference>
<feature type="domain" description="GGDEF" evidence="2">
    <location>
        <begin position="92"/>
        <end position="216"/>
    </location>
</feature>
<dbReference type="Proteomes" id="UP000011747">
    <property type="component" value="Unassembled WGS sequence"/>
</dbReference>
<gene>
    <name evidence="3" type="ORF">HMPREF1015_02307</name>
</gene>
<dbReference type="SUPFAM" id="SSF55073">
    <property type="entry name" value="Nucleotide cyclase"/>
    <property type="match status" value="1"/>
</dbReference>
<dbReference type="InterPro" id="IPR000160">
    <property type="entry name" value="GGDEF_dom"/>
</dbReference>
<feature type="transmembrane region" description="Helical" evidence="1">
    <location>
        <begin position="35"/>
        <end position="52"/>
    </location>
</feature>
<proteinExistence type="predicted"/>
<dbReference type="InterPro" id="IPR050469">
    <property type="entry name" value="Diguanylate_Cyclase"/>
</dbReference>
<dbReference type="CDD" id="cd01949">
    <property type="entry name" value="GGDEF"/>
    <property type="match status" value="1"/>
</dbReference>
<accession>G9QIL6</accession>
<evidence type="ECO:0000313" key="4">
    <source>
        <dbReference type="Proteomes" id="UP000011747"/>
    </source>
</evidence>
<name>G9QIL6_9BACI</name>
<evidence type="ECO:0000313" key="3">
    <source>
        <dbReference type="EMBL" id="EHL79002.1"/>
    </source>
</evidence>
<keyword evidence="1" id="KW-0472">Membrane</keyword>
<keyword evidence="1" id="KW-1133">Transmembrane helix</keyword>
<dbReference type="HOGENOM" id="CLU_000445_11_16_9"/>
<dbReference type="GO" id="GO:0052621">
    <property type="term" value="F:diguanylate cyclase activity"/>
    <property type="evidence" value="ECO:0007669"/>
    <property type="project" value="TreeGrafter"/>
</dbReference>
<dbReference type="SMART" id="SM00267">
    <property type="entry name" value="GGDEF"/>
    <property type="match status" value="1"/>
</dbReference>
<evidence type="ECO:0000256" key="1">
    <source>
        <dbReference type="SAM" id="Phobius"/>
    </source>
</evidence>
<comment type="caution">
    <text evidence="3">The sequence shown here is derived from an EMBL/GenBank/DDBJ whole genome shotgun (WGS) entry which is preliminary data.</text>
</comment>